<feature type="region of interest" description="Disordered" evidence="4">
    <location>
        <begin position="142"/>
        <end position="164"/>
    </location>
</feature>
<accession>A0ABU3BSL6</accession>
<proteinExistence type="predicted"/>
<gene>
    <name evidence="5" type="ORF">RM540_10755</name>
</gene>
<comment type="caution">
    <text evidence="5">The sequence shown here is derived from an EMBL/GenBank/DDBJ whole genome shotgun (WGS) entry which is preliminary data.</text>
</comment>
<protein>
    <submittedName>
        <fullName evidence="5">Glycosyltransferase</fullName>
    </submittedName>
</protein>
<dbReference type="Gene3D" id="3.90.550.10">
    <property type="entry name" value="Spore Coat Polysaccharide Biosynthesis Protein SpsA, Chain A"/>
    <property type="match status" value="1"/>
</dbReference>
<keyword evidence="1" id="KW-0328">Glycosyltransferase</keyword>
<keyword evidence="3" id="KW-0479">Metal-binding</keyword>
<sequence length="338" mass="36186">MTTTAPALAPPVHVVCATDDGFALPTAVMAASLAAASDPGRRLALHVLDGGLSPAVAGRLDRALGHTAAQAAARGVTLDVHRVAPDLSAIAGLGGNSRITATAYLRLLAPDILGDVGRAVWFDGDVLVFRDPGALLDVSLRDPTGRPSPAAAAPNTGSPVGRGRRSYAERGLDPFLPYNNSGVMVMDFSRWRAEQLGQAVIAELREYGHLYKTVDQCGLNAVLSAAAGGSRWAPLPGEWNVQAGSHVTRAAPPAVSVIAALHFTTGRKPWSHKYLTRSGQGPTFAIYQAEWFRAAQWSGWFSEAEWARWRIQLATRRVWAKGHQTLSQVRSAFYRRKK</sequence>
<reference evidence="5 6" key="1">
    <citation type="submission" date="2023-09" db="EMBL/GenBank/DDBJ databases">
        <authorList>
            <person name="Rey-Velasco X."/>
        </authorList>
    </citation>
    <scope>NUCLEOTIDE SEQUENCE [LARGE SCALE GENOMIC DNA]</scope>
    <source>
        <strain evidence="5 6">F394</strain>
    </source>
</reference>
<evidence type="ECO:0000256" key="2">
    <source>
        <dbReference type="ARBA" id="ARBA00022679"/>
    </source>
</evidence>
<dbReference type="PANTHER" id="PTHR13778:SF47">
    <property type="entry name" value="LIPOPOLYSACCHARIDE 1,3-GALACTOSYLTRANSFERASE"/>
    <property type="match status" value="1"/>
</dbReference>
<evidence type="ECO:0000313" key="5">
    <source>
        <dbReference type="EMBL" id="MDT0632225.1"/>
    </source>
</evidence>
<evidence type="ECO:0000256" key="4">
    <source>
        <dbReference type="SAM" id="MobiDB-lite"/>
    </source>
</evidence>
<dbReference type="InterPro" id="IPR050748">
    <property type="entry name" value="Glycosyltrans_8_dom-fam"/>
</dbReference>
<dbReference type="InterPro" id="IPR029044">
    <property type="entry name" value="Nucleotide-diphossugar_trans"/>
</dbReference>
<dbReference type="PANTHER" id="PTHR13778">
    <property type="entry name" value="GLYCOSYLTRANSFERASE 8 DOMAIN-CONTAINING PROTEIN"/>
    <property type="match status" value="1"/>
</dbReference>
<evidence type="ECO:0000313" key="6">
    <source>
        <dbReference type="Proteomes" id="UP001267426"/>
    </source>
</evidence>
<name>A0ABU3BSL6_9BACT</name>
<dbReference type="Pfam" id="PF01501">
    <property type="entry name" value="Glyco_transf_8"/>
    <property type="match status" value="1"/>
</dbReference>
<evidence type="ECO:0000256" key="1">
    <source>
        <dbReference type="ARBA" id="ARBA00022676"/>
    </source>
</evidence>
<dbReference type="RefSeq" id="WP_311663935.1">
    <property type="nucleotide sequence ID" value="NZ_JAVRHT010000023.1"/>
</dbReference>
<evidence type="ECO:0000256" key="3">
    <source>
        <dbReference type="ARBA" id="ARBA00022723"/>
    </source>
</evidence>
<dbReference type="SUPFAM" id="SSF53448">
    <property type="entry name" value="Nucleotide-diphospho-sugar transferases"/>
    <property type="match status" value="1"/>
</dbReference>
<keyword evidence="2" id="KW-0808">Transferase</keyword>
<dbReference type="Proteomes" id="UP001267426">
    <property type="component" value="Unassembled WGS sequence"/>
</dbReference>
<dbReference type="EMBL" id="JAVRHT010000023">
    <property type="protein sequence ID" value="MDT0632225.1"/>
    <property type="molecule type" value="Genomic_DNA"/>
</dbReference>
<dbReference type="InterPro" id="IPR002495">
    <property type="entry name" value="Glyco_trans_8"/>
</dbReference>
<organism evidence="5 6">
    <name type="scientific">Rubrivirga litoralis</name>
    <dbReference type="NCBI Taxonomy" id="3075598"/>
    <lineage>
        <taxon>Bacteria</taxon>
        <taxon>Pseudomonadati</taxon>
        <taxon>Rhodothermota</taxon>
        <taxon>Rhodothermia</taxon>
        <taxon>Rhodothermales</taxon>
        <taxon>Rubricoccaceae</taxon>
        <taxon>Rubrivirga</taxon>
    </lineage>
</organism>
<keyword evidence="6" id="KW-1185">Reference proteome</keyword>